<evidence type="ECO:0000256" key="5">
    <source>
        <dbReference type="ARBA" id="ARBA00022787"/>
    </source>
</evidence>
<dbReference type="EMBL" id="DS480546">
    <property type="protein sequence ID" value="EDO14541.1"/>
    <property type="molecule type" value="Genomic_DNA"/>
</dbReference>
<keyword evidence="5" id="KW-1000">Mitochondrion outer membrane</keyword>
<dbReference type="InterPro" id="IPR033745">
    <property type="entry name" value="Fis1_cytosol"/>
</dbReference>
<dbReference type="GO" id="GO:0000422">
    <property type="term" value="P:autophagy of mitochondrion"/>
    <property type="evidence" value="ECO:0007669"/>
    <property type="project" value="TreeGrafter"/>
</dbReference>
<accession>A7TT67</accession>
<evidence type="ECO:0000313" key="9">
    <source>
        <dbReference type="EMBL" id="EDO14541.1"/>
    </source>
</evidence>
<dbReference type="PANTHER" id="PTHR13247:SF0">
    <property type="entry name" value="MITOCHONDRIAL FISSION 1 PROTEIN"/>
    <property type="match status" value="1"/>
</dbReference>
<gene>
    <name evidence="9" type="ORF">Kpol_259p4</name>
</gene>
<comment type="subcellular location">
    <subcellularLocation>
        <location evidence="1">Mitochondrion outer membrane</location>
        <topology evidence="1">Single-pass membrane protein</topology>
    </subcellularLocation>
</comment>
<dbReference type="GO" id="GO:0005778">
    <property type="term" value="C:peroxisomal membrane"/>
    <property type="evidence" value="ECO:0007669"/>
    <property type="project" value="TreeGrafter"/>
</dbReference>
<dbReference type="FunFam" id="1.25.40.10:FF:000481">
    <property type="entry name" value="Mitochondrial fission 1 protein"/>
    <property type="match status" value="1"/>
</dbReference>
<dbReference type="GO" id="GO:0000266">
    <property type="term" value="P:mitochondrial fission"/>
    <property type="evidence" value="ECO:0007669"/>
    <property type="project" value="EnsemblFungi"/>
</dbReference>
<organism evidence="10">
    <name type="scientific">Vanderwaltozyma polyspora (strain ATCC 22028 / DSM 70294 / BCRC 21397 / CBS 2163 / NBRC 10782 / NRRL Y-8283 / UCD 57-17)</name>
    <name type="common">Kluyveromyces polysporus</name>
    <dbReference type="NCBI Taxonomy" id="436907"/>
    <lineage>
        <taxon>Eukaryota</taxon>
        <taxon>Fungi</taxon>
        <taxon>Dikarya</taxon>
        <taxon>Ascomycota</taxon>
        <taxon>Saccharomycotina</taxon>
        <taxon>Saccharomycetes</taxon>
        <taxon>Saccharomycetales</taxon>
        <taxon>Saccharomycetaceae</taxon>
        <taxon>Vanderwaltozyma</taxon>
    </lineage>
</organism>
<dbReference type="PANTHER" id="PTHR13247">
    <property type="entry name" value="TETRATRICOPEPTIDE REPEAT PROTEIN 11 TPR REPEAT PROTEIN 11"/>
    <property type="match status" value="1"/>
</dbReference>
<dbReference type="eggNOG" id="KOG3364">
    <property type="taxonomic scope" value="Eukaryota"/>
</dbReference>
<dbReference type="AlphaFoldDB" id="A7TT67"/>
<sequence>MTKSDFLPTLEDAYQPLLTEQLDILRQQVISEGGDSASLQSRFNYAWALVKSHDVNNSRLGIKLLTDIYRESPSRRRECLYYLTIGCYKVGEYSMAKRYVDILYEHEPNNLQIKALKEMVGN</sequence>
<dbReference type="InParanoid" id="A7TT67"/>
<evidence type="ECO:0000256" key="8">
    <source>
        <dbReference type="ARBA" id="ARBA00023136"/>
    </source>
</evidence>
<dbReference type="Pfam" id="PF14853">
    <property type="entry name" value="Fis1_TPR_C"/>
    <property type="match status" value="1"/>
</dbReference>
<protein>
    <recommendedName>
        <fullName evidence="3">Mitochondrial fission 1 protein</fullName>
    </recommendedName>
</protein>
<evidence type="ECO:0000256" key="1">
    <source>
        <dbReference type="ARBA" id="ARBA00004572"/>
    </source>
</evidence>
<dbReference type="PhylomeDB" id="A7TT67"/>
<dbReference type="HOGENOM" id="CLU_104368_2_1_1"/>
<comment type="similarity">
    <text evidence="2">Belongs to the FIS1 family.</text>
</comment>
<evidence type="ECO:0000256" key="7">
    <source>
        <dbReference type="ARBA" id="ARBA00023128"/>
    </source>
</evidence>
<keyword evidence="8" id="KW-0472">Membrane</keyword>
<evidence type="ECO:0000256" key="4">
    <source>
        <dbReference type="ARBA" id="ARBA00022692"/>
    </source>
</evidence>
<evidence type="ECO:0000256" key="3">
    <source>
        <dbReference type="ARBA" id="ARBA00014314"/>
    </source>
</evidence>
<dbReference type="SUPFAM" id="SSF48452">
    <property type="entry name" value="TPR-like"/>
    <property type="match status" value="1"/>
</dbReference>
<dbReference type="CDD" id="cd12212">
    <property type="entry name" value="Fis1"/>
    <property type="match status" value="1"/>
</dbReference>
<dbReference type="GO" id="GO:0016559">
    <property type="term" value="P:peroxisome fission"/>
    <property type="evidence" value="ECO:0007669"/>
    <property type="project" value="EnsemblFungi"/>
</dbReference>
<keyword evidence="7" id="KW-0496">Mitochondrion</keyword>
<dbReference type="InterPro" id="IPR028061">
    <property type="entry name" value="Fis1_TPR_C"/>
</dbReference>
<name>A7TT67_VANPO</name>
<dbReference type="RefSeq" id="XP_001642399.1">
    <property type="nucleotide sequence ID" value="XM_001642349.1"/>
</dbReference>
<dbReference type="GO" id="GO:0005741">
    <property type="term" value="C:mitochondrial outer membrane"/>
    <property type="evidence" value="ECO:0007669"/>
    <property type="project" value="UniProtKB-SubCell"/>
</dbReference>
<dbReference type="GO" id="GO:0090141">
    <property type="term" value="P:positive regulation of mitochondrial fission"/>
    <property type="evidence" value="ECO:0007669"/>
    <property type="project" value="EnsemblFungi"/>
</dbReference>
<keyword evidence="4" id="KW-0812">Transmembrane</keyword>
<dbReference type="OrthoDB" id="421154at2759"/>
<dbReference type="KEGG" id="vpo:Kpol_259p4"/>
<dbReference type="OMA" id="LQIAPDW"/>
<dbReference type="STRING" id="436907.A7TT67"/>
<dbReference type="Gene3D" id="1.25.40.10">
    <property type="entry name" value="Tetratricopeptide repeat domain"/>
    <property type="match status" value="1"/>
</dbReference>
<dbReference type="Proteomes" id="UP000000267">
    <property type="component" value="Unassembled WGS sequence"/>
</dbReference>
<reference evidence="9 10" key="1">
    <citation type="journal article" date="2007" name="Proc. Natl. Acad. Sci. U.S.A.">
        <title>Independent sorting-out of thousands of duplicated gene pairs in two yeast species descended from a whole-genome duplication.</title>
        <authorList>
            <person name="Scannell D.R."/>
            <person name="Frank A.C."/>
            <person name="Conant G.C."/>
            <person name="Byrne K.P."/>
            <person name="Woolfit M."/>
            <person name="Wolfe K.H."/>
        </authorList>
    </citation>
    <scope>NUCLEOTIDE SEQUENCE [LARGE SCALE GENOMIC DNA]</scope>
    <source>
        <strain evidence="10">ATCC 22028 / DSM 70294 / BCRC 21397 / CBS 2163 / NBRC 10782 / NRRL Y-8283 / UCD 57-17</strain>
    </source>
</reference>
<evidence type="ECO:0000313" key="10">
    <source>
        <dbReference type="Proteomes" id="UP000000267"/>
    </source>
</evidence>
<dbReference type="GeneID" id="5542545"/>
<dbReference type="FunCoup" id="A7TT67">
    <property type="interactions" value="727"/>
</dbReference>
<keyword evidence="10" id="KW-1185">Reference proteome</keyword>
<evidence type="ECO:0000256" key="6">
    <source>
        <dbReference type="ARBA" id="ARBA00022989"/>
    </source>
</evidence>
<evidence type="ECO:0000256" key="2">
    <source>
        <dbReference type="ARBA" id="ARBA00008937"/>
    </source>
</evidence>
<dbReference type="InterPro" id="IPR028058">
    <property type="entry name" value="Fis1_TPR_N"/>
</dbReference>
<dbReference type="PIRSF" id="PIRSF008835">
    <property type="entry name" value="TPR_repeat_11_Fis1"/>
    <property type="match status" value="1"/>
</dbReference>
<keyword evidence="6" id="KW-1133">Transmembrane helix</keyword>
<proteinExistence type="inferred from homology"/>
<dbReference type="InterPro" id="IPR011990">
    <property type="entry name" value="TPR-like_helical_dom_sf"/>
</dbReference>
<dbReference type="Pfam" id="PF14852">
    <property type="entry name" value="Fis1_TPR_N"/>
    <property type="match status" value="1"/>
</dbReference>
<dbReference type="InterPro" id="IPR016543">
    <property type="entry name" value="Fis1"/>
</dbReference>